<comment type="caution">
    <text evidence="3">The sequence shown here is derived from an EMBL/GenBank/DDBJ whole genome shotgun (WGS) entry which is preliminary data.</text>
</comment>
<name>A0AAV8QD53_ENSVE</name>
<accession>A0AAV8QD53</accession>
<dbReference type="PANTHER" id="PTHR34121">
    <property type="entry name" value="MYOSIN-11"/>
    <property type="match status" value="1"/>
</dbReference>
<dbReference type="EMBL" id="JAQQAF010000008">
    <property type="protein sequence ID" value="KAJ8466749.1"/>
    <property type="molecule type" value="Genomic_DNA"/>
</dbReference>
<dbReference type="AlphaFoldDB" id="A0AAV8QD53"/>
<sequence length="693" mass="78365">MSWLRSAVNKAVEVGGKNNLTRTVKNYADTVVHHAGQAVAGGAKIFQDRMGIQNYRSFKQTVKRLEEAAVSYRGIERVQLLRRWLFALQETERVYGSSIDHKSLKKTPLFDESNSSHGNVSSILYVDTEVGGEPMNFRDVFLYSQALEGITLSMILEVPNDEEVSLLLEIFGHCLTGEKAIHNAIMSSIQDLAKAFSNYQEEVLVKREELLQFAQGAISGLKLNADITRLEYEVSKLREKVDGMEALQVPSGEDHVGTSEKTAFASVEALKKALAEVRICSRFEDLLLKKKKIKSGESLEIHSQKVDKLKVLADSLANSSSKAEKRILDHRHQKEEALNFRVAKANEVSEVEKELLAEIAGLEKQRDELEVQLKKVNISLAAVVGRLNKTREERDQFDEASNQIVLHLKTKENELAKSVASCKAEADIVHVWINFLEDTWQLQSSYTDLKDRQISDELEKCGNCFLKLIKHHLSACKDELKPSIARISTFVENLKRLNDRSEVMQNSDDKISKESNPRKYVEEEYLATETKIVTAFSVVDHMKELFYADRENGSRRDDPDVKELFESIQKMRLDFESIERPFLEIEVPEKILMRSEDESEKGSPVVRISSPPKFKGVDSPKSSPPVVQISTSPKSRGVYSPKSSPRIGDEILDPESEIAKLEMEFGKVGRDYSTDEIGGWEFDELEQEVGAYK</sequence>
<dbReference type="PANTHER" id="PTHR34121:SF1">
    <property type="entry name" value="FILAMIN-A-INTERACTING PROTEIN 1"/>
    <property type="match status" value="1"/>
</dbReference>
<dbReference type="Proteomes" id="UP001222027">
    <property type="component" value="Unassembled WGS sequence"/>
</dbReference>
<evidence type="ECO:0000313" key="3">
    <source>
        <dbReference type="EMBL" id="KAJ8466749.1"/>
    </source>
</evidence>
<reference evidence="3 4" key="1">
    <citation type="submission" date="2022-12" db="EMBL/GenBank/DDBJ databases">
        <title>Chromosome-scale assembly of the Ensete ventricosum genome.</title>
        <authorList>
            <person name="Dussert Y."/>
            <person name="Stocks J."/>
            <person name="Wendawek A."/>
            <person name="Woldeyes F."/>
            <person name="Nichols R.A."/>
            <person name="Borrell J.S."/>
        </authorList>
    </citation>
    <scope>NUCLEOTIDE SEQUENCE [LARGE SCALE GENOMIC DNA]</scope>
    <source>
        <strain evidence="4">cv. Maze</strain>
        <tissue evidence="3">Seeds</tissue>
    </source>
</reference>
<evidence type="ECO:0000256" key="2">
    <source>
        <dbReference type="SAM" id="MobiDB-lite"/>
    </source>
</evidence>
<protein>
    <submittedName>
        <fullName evidence="3">Uncharacterized protein</fullName>
    </submittedName>
</protein>
<keyword evidence="4" id="KW-1185">Reference proteome</keyword>
<proteinExistence type="predicted"/>
<feature type="region of interest" description="Disordered" evidence="2">
    <location>
        <begin position="594"/>
        <end position="653"/>
    </location>
</feature>
<evidence type="ECO:0000313" key="4">
    <source>
        <dbReference type="Proteomes" id="UP001222027"/>
    </source>
</evidence>
<organism evidence="3 4">
    <name type="scientific">Ensete ventricosum</name>
    <name type="common">Abyssinian banana</name>
    <name type="synonym">Musa ensete</name>
    <dbReference type="NCBI Taxonomy" id="4639"/>
    <lineage>
        <taxon>Eukaryota</taxon>
        <taxon>Viridiplantae</taxon>
        <taxon>Streptophyta</taxon>
        <taxon>Embryophyta</taxon>
        <taxon>Tracheophyta</taxon>
        <taxon>Spermatophyta</taxon>
        <taxon>Magnoliopsida</taxon>
        <taxon>Liliopsida</taxon>
        <taxon>Zingiberales</taxon>
        <taxon>Musaceae</taxon>
        <taxon>Ensete</taxon>
    </lineage>
</organism>
<evidence type="ECO:0000256" key="1">
    <source>
        <dbReference type="SAM" id="Coils"/>
    </source>
</evidence>
<gene>
    <name evidence="3" type="ORF">OPV22_029301</name>
</gene>
<keyword evidence="1" id="KW-0175">Coiled coil</keyword>
<feature type="coiled-coil region" evidence="1">
    <location>
        <begin position="345"/>
        <end position="379"/>
    </location>
</feature>